<feature type="region of interest" description="Disordered" evidence="1">
    <location>
        <begin position="1"/>
        <end position="98"/>
    </location>
</feature>
<comment type="caution">
    <text evidence="2">The sequence shown here is derived from an EMBL/GenBank/DDBJ whole genome shotgun (WGS) entry which is preliminary data.</text>
</comment>
<accession>A0A9J6DJJ3</accession>
<evidence type="ECO:0000313" key="3">
    <source>
        <dbReference type="Proteomes" id="UP000821866"/>
    </source>
</evidence>
<feature type="region of interest" description="Disordered" evidence="1">
    <location>
        <begin position="122"/>
        <end position="154"/>
    </location>
</feature>
<reference evidence="2" key="2">
    <citation type="submission" date="2021-09" db="EMBL/GenBank/DDBJ databases">
        <authorList>
            <person name="Jia N."/>
            <person name="Wang J."/>
            <person name="Shi W."/>
            <person name="Du L."/>
            <person name="Sun Y."/>
            <person name="Zhan W."/>
            <person name="Jiang J."/>
            <person name="Wang Q."/>
            <person name="Zhang B."/>
            <person name="Ji P."/>
            <person name="Sakyi L.B."/>
            <person name="Cui X."/>
            <person name="Yuan T."/>
            <person name="Jiang B."/>
            <person name="Yang W."/>
            <person name="Lam T.T.-Y."/>
            <person name="Chang Q."/>
            <person name="Ding S."/>
            <person name="Wang X."/>
            <person name="Zhu J."/>
            <person name="Ruan X."/>
            <person name="Zhao L."/>
            <person name="Wei J."/>
            <person name="Que T."/>
            <person name="Du C."/>
            <person name="Cheng J."/>
            <person name="Dai P."/>
            <person name="Han X."/>
            <person name="Huang E."/>
            <person name="Gao Y."/>
            <person name="Liu J."/>
            <person name="Shao H."/>
            <person name="Ye R."/>
            <person name="Li L."/>
            <person name="Wei W."/>
            <person name="Wang X."/>
            <person name="Wang C."/>
            <person name="Huo Q."/>
            <person name="Li W."/>
            <person name="Guo W."/>
            <person name="Chen H."/>
            <person name="Chen S."/>
            <person name="Zhou L."/>
            <person name="Zhou L."/>
            <person name="Ni X."/>
            <person name="Tian J."/>
            <person name="Zhou Y."/>
            <person name="Sheng Y."/>
            <person name="Liu T."/>
            <person name="Pan Y."/>
            <person name="Xia L."/>
            <person name="Li J."/>
            <person name="Zhao F."/>
            <person name="Cao W."/>
        </authorList>
    </citation>
    <scope>NUCLEOTIDE SEQUENCE</scope>
    <source>
        <strain evidence="2">Rmic-2018</strain>
        <tissue evidence="2">Larvae</tissue>
    </source>
</reference>
<sequence>MSRRGSKSRSAPRSRPSSPSPARSGSRGRSTSRTRSGSSNRPRSNTPSSGKGKSYLTWADRARGNQAQAPNSQDSHDPRLTNELKELRRANDSLRKENAQFKQEISRLATEIAEIRKLALKPPAPPAATSSSAMDMAEAPPKAGAVKRRALESSREDETLELLSELKKAISNIQSGLSQVQEMIAHPQLGLVALSERILKLEGTHHGFLPSTSTTPVPNLNSVIAPPTEGAILQAALSKPIPKPKHG</sequence>
<dbReference type="AlphaFoldDB" id="A0A9J6DJJ3"/>
<protein>
    <submittedName>
        <fullName evidence="2">Uncharacterized protein</fullName>
    </submittedName>
</protein>
<dbReference type="EMBL" id="JABSTU010000009">
    <property type="protein sequence ID" value="KAH8022325.1"/>
    <property type="molecule type" value="Genomic_DNA"/>
</dbReference>
<feature type="compositionally biased region" description="Low complexity" evidence="1">
    <location>
        <begin position="13"/>
        <end position="50"/>
    </location>
</feature>
<gene>
    <name evidence="2" type="ORF">HPB51_023378</name>
</gene>
<feature type="compositionally biased region" description="Basic and acidic residues" evidence="1">
    <location>
        <begin position="74"/>
        <end position="98"/>
    </location>
</feature>
<proteinExistence type="predicted"/>
<evidence type="ECO:0000313" key="2">
    <source>
        <dbReference type="EMBL" id="KAH8022325.1"/>
    </source>
</evidence>
<feature type="compositionally biased region" description="Basic residues" evidence="1">
    <location>
        <begin position="1"/>
        <end position="12"/>
    </location>
</feature>
<organism evidence="2 3">
    <name type="scientific">Rhipicephalus microplus</name>
    <name type="common">Cattle tick</name>
    <name type="synonym">Boophilus microplus</name>
    <dbReference type="NCBI Taxonomy" id="6941"/>
    <lineage>
        <taxon>Eukaryota</taxon>
        <taxon>Metazoa</taxon>
        <taxon>Ecdysozoa</taxon>
        <taxon>Arthropoda</taxon>
        <taxon>Chelicerata</taxon>
        <taxon>Arachnida</taxon>
        <taxon>Acari</taxon>
        <taxon>Parasitiformes</taxon>
        <taxon>Ixodida</taxon>
        <taxon>Ixodoidea</taxon>
        <taxon>Ixodidae</taxon>
        <taxon>Rhipicephalinae</taxon>
        <taxon>Rhipicephalus</taxon>
        <taxon>Boophilus</taxon>
    </lineage>
</organism>
<reference evidence="2" key="1">
    <citation type="journal article" date="2020" name="Cell">
        <title>Large-Scale Comparative Analyses of Tick Genomes Elucidate Their Genetic Diversity and Vector Capacities.</title>
        <authorList>
            <consortium name="Tick Genome and Microbiome Consortium (TIGMIC)"/>
            <person name="Jia N."/>
            <person name="Wang J."/>
            <person name="Shi W."/>
            <person name="Du L."/>
            <person name="Sun Y."/>
            <person name="Zhan W."/>
            <person name="Jiang J.F."/>
            <person name="Wang Q."/>
            <person name="Zhang B."/>
            <person name="Ji P."/>
            <person name="Bell-Sakyi L."/>
            <person name="Cui X.M."/>
            <person name="Yuan T.T."/>
            <person name="Jiang B.G."/>
            <person name="Yang W.F."/>
            <person name="Lam T.T."/>
            <person name="Chang Q.C."/>
            <person name="Ding S.J."/>
            <person name="Wang X.J."/>
            <person name="Zhu J.G."/>
            <person name="Ruan X.D."/>
            <person name="Zhao L."/>
            <person name="Wei J.T."/>
            <person name="Ye R.Z."/>
            <person name="Que T.C."/>
            <person name="Du C.H."/>
            <person name="Zhou Y.H."/>
            <person name="Cheng J.X."/>
            <person name="Dai P.F."/>
            <person name="Guo W.B."/>
            <person name="Han X.H."/>
            <person name="Huang E.J."/>
            <person name="Li L.F."/>
            <person name="Wei W."/>
            <person name="Gao Y.C."/>
            <person name="Liu J.Z."/>
            <person name="Shao H.Z."/>
            <person name="Wang X."/>
            <person name="Wang C.C."/>
            <person name="Yang T.C."/>
            <person name="Huo Q.B."/>
            <person name="Li W."/>
            <person name="Chen H.Y."/>
            <person name="Chen S.E."/>
            <person name="Zhou L.G."/>
            <person name="Ni X.B."/>
            <person name="Tian J.H."/>
            <person name="Sheng Y."/>
            <person name="Liu T."/>
            <person name="Pan Y.S."/>
            <person name="Xia L.Y."/>
            <person name="Li J."/>
            <person name="Zhao F."/>
            <person name="Cao W.C."/>
        </authorList>
    </citation>
    <scope>NUCLEOTIDE SEQUENCE</scope>
    <source>
        <strain evidence="2">Rmic-2018</strain>
    </source>
</reference>
<keyword evidence="3" id="KW-1185">Reference proteome</keyword>
<dbReference type="Proteomes" id="UP000821866">
    <property type="component" value="Chromosome 7"/>
</dbReference>
<evidence type="ECO:0000256" key="1">
    <source>
        <dbReference type="SAM" id="MobiDB-lite"/>
    </source>
</evidence>
<name>A0A9J6DJJ3_RHIMP</name>
<dbReference type="VEuPathDB" id="VectorBase:LOC119172852"/>